<feature type="domain" description="Cupin type-2" evidence="2">
    <location>
        <begin position="33"/>
        <end position="97"/>
    </location>
</feature>
<dbReference type="PANTHER" id="PTHR35848">
    <property type="entry name" value="OXALATE-BINDING PROTEIN"/>
    <property type="match status" value="1"/>
</dbReference>
<reference evidence="3 4" key="1">
    <citation type="submission" date="2020-02" db="EMBL/GenBank/DDBJ databases">
        <title>Complete genome sequence of the novel Campylobacter species Candidatus Campylobacter infans.</title>
        <authorList>
            <person name="Duim B."/>
            <person name="Zomer A."/>
            <person name="van der Graaf L."/>
            <person name="Wagenaar J."/>
        </authorList>
    </citation>
    <scope>NUCLEOTIDE SEQUENCE [LARGE SCALE GENOMIC DNA]</scope>
    <source>
        <strain evidence="3 4">19S00001</strain>
    </source>
</reference>
<keyword evidence="4" id="KW-1185">Reference proteome</keyword>
<dbReference type="Pfam" id="PF07883">
    <property type="entry name" value="Cupin_2"/>
    <property type="match status" value="1"/>
</dbReference>
<dbReference type="Proteomes" id="UP000509414">
    <property type="component" value="Chromosome"/>
</dbReference>
<gene>
    <name evidence="3" type="ORF">CINF_0150</name>
</gene>
<organism evidence="3 4">
    <name type="scientific">Candidatus Campylobacter infans</name>
    <dbReference type="NCBI Taxonomy" id="2561898"/>
    <lineage>
        <taxon>Bacteria</taxon>
        <taxon>Pseudomonadati</taxon>
        <taxon>Campylobacterota</taxon>
        <taxon>Epsilonproteobacteria</taxon>
        <taxon>Campylobacterales</taxon>
        <taxon>Campylobacteraceae</taxon>
        <taxon>Campylobacter</taxon>
    </lineage>
</organism>
<dbReference type="RefSeq" id="WP_179975383.1">
    <property type="nucleotide sequence ID" value="NZ_CP049075.1"/>
</dbReference>
<name>A0A7H9CGE4_9BACT</name>
<keyword evidence="1" id="KW-0479">Metal-binding</keyword>
<evidence type="ECO:0000259" key="2">
    <source>
        <dbReference type="Pfam" id="PF07883"/>
    </source>
</evidence>
<dbReference type="InterPro" id="IPR011051">
    <property type="entry name" value="RmlC_Cupin_sf"/>
</dbReference>
<dbReference type="Gene3D" id="2.60.120.10">
    <property type="entry name" value="Jelly Rolls"/>
    <property type="match status" value="1"/>
</dbReference>
<dbReference type="SUPFAM" id="SSF51182">
    <property type="entry name" value="RmlC-like cupins"/>
    <property type="match status" value="1"/>
</dbReference>
<evidence type="ECO:0000313" key="3">
    <source>
        <dbReference type="EMBL" id="QLI04701.1"/>
    </source>
</evidence>
<evidence type="ECO:0000256" key="1">
    <source>
        <dbReference type="ARBA" id="ARBA00022723"/>
    </source>
</evidence>
<proteinExistence type="predicted"/>
<dbReference type="InterPro" id="IPR014710">
    <property type="entry name" value="RmlC-like_jellyroll"/>
</dbReference>
<dbReference type="InterPro" id="IPR051610">
    <property type="entry name" value="GPI/OXD"/>
</dbReference>
<dbReference type="PANTHER" id="PTHR35848:SF6">
    <property type="entry name" value="CUPIN TYPE-2 DOMAIN-CONTAINING PROTEIN"/>
    <property type="match status" value="1"/>
</dbReference>
<evidence type="ECO:0000313" key="4">
    <source>
        <dbReference type="Proteomes" id="UP000509414"/>
    </source>
</evidence>
<accession>A0A7H9CGE4</accession>
<dbReference type="KEGG" id="cinf:CINF_0150"/>
<dbReference type="EMBL" id="CP049075">
    <property type="protein sequence ID" value="QLI04701.1"/>
    <property type="molecule type" value="Genomic_DNA"/>
</dbReference>
<sequence length="115" mass="12724">MSKFSKISLANEARVELKEKLGLTSCEVSLNELSAGSEVPFYHAHQQNEELYLFLEGDGFIELDSQKLAVKANDAVRVAPSVMRKVIATSKLRYLCVQAKENSLTQWSATDGIMG</sequence>
<dbReference type="AlphaFoldDB" id="A0A7H9CGE4"/>
<protein>
    <submittedName>
        <fullName evidence="3">Cupin domain-containing protein</fullName>
    </submittedName>
</protein>
<dbReference type="GO" id="GO:0046872">
    <property type="term" value="F:metal ion binding"/>
    <property type="evidence" value="ECO:0007669"/>
    <property type="project" value="UniProtKB-KW"/>
</dbReference>
<dbReference type="InterPro" id="IPR013096">
    <property type="entry name" value="Cupin_2"/>
</dbReference>